<dbReference type="Proteomes" id="UP000828048">
    <property type="component" value="Chromosome 8"/>
</dbReference>
<organism evidence="1 2">
    <name type="scientific">Vaccinium darrowii</name>
    <dbReference type="NCBI Taxonomy" id="229202"/>
    <lineage>
        <taxon>Eukaryota</taxon>
        <taxon>Viridiplantae</taxon>
        <taxon>Streptophyta</taxon>
        <taxon>Embryophyta</taxon>
        <taxon>Tracheophyta</taxon>
        <taxon>Spermatophyta</taxon>
        <taxon>Magnoliopsida</taxon>
        <taxon>eudicotyledons</taxon>
        <taxon>Gunneridae</taxon>
        <taxon>Pentapetalae</taxon>
        <taxon>asterids</taxon>
        <taxon>Ericales</taxon>
        <taxon>Ericaceae</taxon>
        <taxon>Vaccinioideae</taxon>
        <taxon>Vaccinieae</taxon>
        <taxon>Vaccinium</taxon>
    </lineage>
</organism>
<protein>
    <submittedName>
        <fullName evidence="1">Uncharacterized protein</fullName>
    </submittedName>
</protein>
<proteinExistence type="predicted"/>
<name>A0ACB7YAM6_9ERIC</name>
<evidence type="ECO:0000313" key="1">
    <source>
        <dbReference type="EMBL" id="KAH7850628.1"/>
    </source>
</evidence>
<keyword evidence="2" id="KW-1185">Reference proteome</keyword>
<evidence type="ECO:0000313" key="2">
    <source>
        <dbReference type="Proteomes" id="UP000828048"/>
    </source>
</evidence>
<accession>A0ACB7YAM6</accession>
<reference evidence="1 2" key="1">
    <citation type="journal article" date="2021" name="Hortic Res">
        <title>High-quality reference genome and annotation aids understanding of berry development for evergreen blueberry (Vaccinium darrowii).</title>
        <authorList>
            <person name="Yu J."/>
            <person name="Hulse-Kemp A.M."/>
            <person name="Babiker E."/>
            <person name="Staton M."/>
        </authorList>
    </citation>
    <scope>NUCLEOTIDE SEQUENCE [LARGE SCALE GENOMIC DNA]</scope>
    <source>
        <strain evidence="2">cv. NJ 8807/NJ 8810</strain>
        <tissue evidence="1">Young leaf</tissue>
    </source>
</reference>
<comment type="caution">
    <text evidence="1">The sequence shown here is derived from an EMBL/GenBank/DDBJ whole genome shotgun (WGS) entry which is preliminary data.</text>
</comment>
<gene>
    <name evidence="1" type="ORF">Vadar_000613</name>
</gene>
<sequence length="71" mass="7970">MTKSRHRGAKPSRQCELLGKISLLSLDQAPFCLYTRGLISVRTEETFAHLRYLLGGLPPIETVYLRLSLGP</sequence>
<dbReference type="EMBL" id="CM037158">
    <property type="protein sequence ID" value="KAH7850628.1"/>
    <property type="molecule type" value="Genomic_DNA"/>
</dbReference>